<dbReference type="PANTHER" id="PTHR11177">
    <property type="entry name" value="CHITINASE"/>
    <property type="match status" value="1"/>
</dbReference>
<protein>
    <recommendedName>
        <fullName evidence="14">Chitinase</fullName>
    </recommendedName>
</protein>
<dbReference type="AlphaFoldDB" id="A0A182PEJ9"/>
<dbReference type="SUPFAM" id="SSF51445">
    <property type="entry name" value="(Trans)glycosidases"/>
    <property type="match status" value="2"/>
</dbReference>
<dbReference type="GO" id="GO:0005975">
    <property type="term" value="P:carbohydrate metabolic process"/>
    <property type="evidence" value="ECO:0007669"/>
    <property type="project" value="InterPro"/>
</dbReference>
<feature type="compositionally biased region" description="Polar residues" evidence="8">
    <location>
        <begin position="860"/>
        <end position="870"/>
    </location>
</feature>
<keyword evidence="4 7" id="KW-0378">Hydrolase</keyword>
<evidence type="ECO:0000313" key="13">
    <source>
        <dbReference type="Proteomes" id="UP000075885"/>
    </source>
</evidence>
<dbReference type="InterPro" id="IPR029070">
    <property type="entry name" value="Chitinase_insertion_sf"/>
</dbReference>
<keyword evidence="3 9" id="KW-0732">Signal</keyword>
<evidence type="ECO:0000256" key="9">
    <source>
        <dbReference type="SAM" id="SignalP"/>
    </source>
</evidence>
<dbReference type="Gene3D" id="2.170.140.10">
    <property type="entry name" value="Chitin binding domain"/>
    <property type="match status" value="2"/>
</dbReference>
<keyword evidence="2" id="KW-0147">Chitin-binding</keyword>
<dbReference type="SMART" id="SM00636">
    <property type="entry name" value="Glyco_18"/>
    <property type="match status" value="2"/>
</dbReference>
<dbReference type="GO" id="GO:0004568">
    <property type="term" value="F:chitinase activity"/>
    <property type="evidence" value="ECO:0007669"/>
    <property type="project" value="TreeGrafter"/>
</dbReference>
<evidence type="ECO:0000256" key="4">
    <source>
        <dbReference type="ARBA" id="ARBA00022801"/>
    </source>
</evidence>
<reference evidence="13" key="1">
    <citation type="submission" date="2013-03" db="EMBL/GenBank/DDBJ databases">
        <title>The Genome Sequence of Anopheles epiroticus epiroticus2.</title>
        <authorList>
            <consortium name="The Broad Institute Genomics Platform"/>
            <person name="Neafsey D.E."/>
            <person name="Howell P."/>
            <person name="Walker B."/>
            <person name="Young S.K."/>
            <person name="Zeng Q."/>
            <person name="Gargeya S."/>
            <person name="Fitzgerald M."/>
            <person name="Haas B."/>
            <person name="Abouelleil A."/>
            <person name="Allen A.W."/>
            <person name="Alvarado L."/>
            <person name="Arachchi H.M."/>
            <person name="Berlin A.M."/>
            <person name="Chapman S.B."/>
            <person name="Gainer-Dewar J."/>
            <person name="Goldberg J."/>
            <person name="Griggs A."/>
            <person name="Gujja S."/>
            <person name="Hansen M."/>
            <person name="Howarth C."/>
            <person name="Imamovic A."/>
            <person name="Ireland A."/>
            <person name="Larimer J."/>
            <person name="McCowan C."/>
            <person name="Murphy C."/>
            <person name="Pearson M."/>
            <person name="Poon T.W."/>
            <person name="Priest M."/>
            <person name="Roberts A."/>
            <person name="Saif S."/>
            <person name="Shea T."/>
            <person name="Sisk P."/>
            <person name="Sykes S."/>
            <person name="Wortman J."/>
            <person name="Nusbaum C."/>
            <person name="Birren B."/>
        </authorList>
    </citation>
    <scope>NUCLEOTIDE SEQUENCE [LARGE SCALE GENOMIC DNA]</scope>
    <source>
        <strain evidence="13">Epiroticus2</strain>
    </source>
</reference>
<feature type="domain" description="Chitin-binding type-2" evidence="10">
    <location>
        <begin position="439"/>
        <end position="501"/>
    </location>
</feature>
<dbReference type="SMART" id="SM00494">
    <property type="entry name" value="ChtBD2"/>
    <property type="match status" value="2"/>
</dbReference>
<feature type="domain" description="Chitin-binding type-2" evidence="10">
    <location>
        <begin position="926"/>
        <end position="982"/>
    </location>
</feature>
<dbReference type="InterPro" id="IPR001223">
    <property type="entry name" value="Glyco_hydro18_cat"/>
</dbReference>
<dbReference type="SUPFAM" id="SSF57625">
    <property type="entry name" value="Invertebrate chitin-binding proteins"/>
    <property type="match status" value="2"/>
</dbReference>
<dbReference type="InterPro" id="IPR036508">
    <property type="entry name" value="Chitin-bd_dom_sf"/>
</dbReference>
<evidence type="ECO:0000313" key="12">
    <source>
        <dbReference type="EnsemblMetazoa" id="AEPI005354-PA"/>
    </source>
</evidence>
<reference evidence="12" key="2">
    <citation type="submission" date="2020-05" db="UniProtKB">
        <authorList>
            <consortium name="EnsemblMetazoa"/>
        </authorList>
    </citation>
    <scope>IDENTIFICATION</scope>
    <source>
        <strain evidence="12">Epiroticus2</strain>
    </source>
</reference>
<dbReference type="CDD" id="cd02872">
    <property type="entry name" value="GH18_chitolectin_chitotriosidase"/>
    <property type="match status" value="1"/>
</dbReference>
<feature type="region of interest" description="Disordered" evidence="8">
    <location>
        <begin position="860"/>
        <end position="923"/>
    </location>
</feature>
<dbReference type="InterPro" id="IPR011583">
    <property type="entry name" value="Chitinase_II/V-like_cat"/>
</dbReference>
<comment type="similarity">
    <text evidence="1">Belongs to the glycosyl hydrolase 18 family. Chitinase class II subfamily.</text>
</comment>
<evidence type="ECO:0000256" key="5">
    <source>
        <dbReference type="ARBA" id="ARBA00023157"/>
    </source>
</evidence>
<evidence type="ECO:0000259" key="10">
    <source>
        <dbReference type="PROSITE" id="PS50940"/>
    </source>
</evidence>
<dbReference type="PROSITE" id="PS01095">
    <property type="entry name" value="GH18_1"/>
    <property type="match status" value="1"/>
</dbReference>
<dbReference type="FunFam" id="3.20.20.80:FF:000179">
    <property type="entry name" value="Chitinase"/>
    <property type="match status" value="1"/>
</dbReference>
<evidence type="ECO:0000256" key="6">
    <source>
        <dbReference type="ARBA" id="ARBA00023295"/>
    </source>
</evidence>
<dbReference type="FunFam" id="3.10.50.10:FF:000001">
    <property type="entry name" value="Chitinase 3-like 1"/>
    <property type="match status" value="1"/>
</dbReference>
<dbReference type="InterPro" id="IPR050314">
    <property type="entry name" value="Glycosyl_Hydrlase_18"/>
</dbReference>
<dbReference type="PANTHER" id="PTHR11177:SF360">
    <property type="entry name" value="CHITINASE 4-RELATED"/>
    <property type="match status" value="1"/>
</dbReference>
<dbReference type="Proteomes" id="UP000075885">
    <property type="component" value="Unassembled WGS sequence"/>
</dbReference>
<dbReference type="VEuPathDB" id="VectorBase:AEPI005354"/>
<keyword evidence="6 7" id="KW-0326">Glycosidase</keyword>
<keyword evidence="13" id="KW-1185">Reference proteome</keyword>
<evidence type="ECO:0000256" key="1">
    <source>
        <dbReference type="ARBA" id="ARBA00009121"/>
    </source>
</evidence>
<feature type="chain" id="PRO_5008131198" description="Chitinase" evidence="9">
    <location>
        <begin position="20"/>
        <end position="982"/>
    </location>
</feature>
<accession>A0A182PEJ9</accession>
<feature type="signal peptide" evidence="9">
    <location>
        <begin position="1"/>
        <end position="19"/>
    </location>
</feature>
<evidence type="ECO:0000256" key="7">
    <source>
        <dbReference type="RuleBase" id="RU000489"/>
    </source>
</evidence>
<dbReference type="Pfam" id="PF01607">
    <property type="entry name" value="CBM_14"/>
    <property type="match status" value="2"/>
</dbReference>
<name>A0A182PEJ9_9DIPT</name>
<dbReference type="GO" id="GO:0008061">
    <property type="term" value="F:chitin binding"/>
    <property type="evidence" value="ECO:0007669"/>
    <property type="project" value="UniProtKB-KW"/>
</dbReference>
<dbReference type="InterPro" id="IPR002557">
    <property type="entry name" value="Chitin-bd_dom"/>
</dbReference>
<evidence type="ECO:0000256" key="8">
    <source>
        <dbReference type="SAM" id="MobiDB-lite"/>
    </source>
</evidence>
<organism evidence="12 13">
    <name type="scientific">Anopheles epiroticus</name>
    <dbReference type="NCBI Taxonomy" id="199890"/>
    <lineage>
        <taxon>Eukaryota</taxon>
        <taxon>Metazoa</taxon>
        <taxon>Ecdysozoa</taxon>
        <taxon>Arthropoda</taxon>
        <taxon>Hexapoda</taxon>
        <taxon>Insecta</taxon>
        <taxon>Pterygota</taxon>
        <taxon>Neoptera</taxon>
        <taxon>Endopterygota</taxon>
        <taxon>Diptera</taxon>
        <taxon>Nematocera</taxon>
        <taxon>Culicoidea</taxon>
        <taxon>Culicidae</taxon>
        <taxon>Anophelinae</taxon>
        <taxon>Anopheles</taxon>
    </lineage>
</organism>
<feature type="compositionally biased region" description="Low complexity" evidence="8">
    <location>
        <begin position="392"/>
        <end position="432"/>
    </location>
</feature>
<dbReference type="SUPFAM" id="SSF54556">
    <property type="entry name" value="Chitinase insertion domain"/>
    <property type="match status" value="2"/>
</dbReference>
<feature type="region of interest" description="Disordered" evidence="8">
    <location>
        <begin position="388"/>
        <end position="432"/>
    </location>
</feature>
<dbReference type="Gene3D" id="3.20.20.80">
    <property type="entry name" value="Glycosidases"/>
    <property type="match status" value="2"/>
</dbReference>
<dbReference type="InterPro" id="IPR017853">
    <property type="entry name" value="GH"/>
</dbReference>
<dbReference type="Pfam" id="PF00704">
    <property type="entry name" value="Glyco_hydro_18"/>
    <property type="match status" value="2"/>
</dbReference>
<feature type="domain" description="GH18" evidence="11">
    <location>
        <begin position="22"/>
        <end position="388"/>
    </location>
</feature>
<evidence type="ECO:0000256" key="2">
    <source>
        <dbReference type="ARBA" id="ARBA00022669"/>
    </source>
</evidence>
<proteinExistence type="inferred from homology"/>
<dbReference type="Gene3D" id="3.10.50.10">
    <property type="match status" value="2"/>
</dbReference>
<dbReference type="FunFam" id="3.20.20.80:FF:000272">
    <property type="entry name" value="CHiTinase"/>
    <property type="match status" value="1"/>
</dbReference>
<dbReference type="STRING" id="199890.A0A182PEJ9"/>
<dbReference type="PROSITE" id="PS50940">
    <property type="entry name" value="CHIT_BIND_II"/>
    <property type="match status" value="2"/>
</dbReference>
<evidence type="ECO:0000256" key="3">
    <source>
        <dbReference type="ARBA" id="ARBA00022729"/>
    </source>
</evidence>
<dbReference type="InterPro" id="IPR001579">
    <property type="entry name" value="Glyco_hydro_18_chit_AS"/>
</dbReference>
<evidence type="ECO:0000259" key="11">
    <source>
        <dbReference type="PROSITE" id="PS51910"/>
    </source>
</evidence>
<keyword evidence="5" id="KW-1015">Disulfide bond</keyword>
<dbReference type="GO" id="GO:0005576">
    <property type="term" value="C:extracellular region"/>
    <property type="evidence" value="ECO:0007669"/>
    <property type="project" value="InterPro"/>
</dbReference>
<sequence length="982" mass="107365">MRAAVVAGLLLISIASANAATDRVVCYFGSWATYRIGNGKYDVENINPNLCTHIVYTFVGLDTKGSVKILDSWLDISLGGYSRFIQLKQRNPNVKLMIAIGGWNEGSSSYSTMANSDLLRAVFVESAVSFVKRYGFDGFDVDWEYPTLRGGATEDRVGFIKLLRDLRARFDQEGLLLSIATAATADYLVSAYDVPEINKYVHFVNLMSYDLHAYWDAQTGANAPMYPNSWETGFYSSMLNVDASVRAWLGAGLAPAKLSLGVPVFGHTFKLASTTDTRIGAPTIGPGDAGPYTLEPGTLSYLEICEKLNAGGYTKAFSSVQQVPYAYRGNQWISYDDVNSIAIKVQYAKRMNLGGIMVWSIESDDARGICGEGQNPITSAVYREVFGSGNPTPGTTTSAATTTTARPATTTTTARPVTTTSATTYRTTTTATTSRPSQKLVCPASGFLRDPNNCSQFYQCYPGLPVQESWLLRCPSGLYFDPTSSVCTYIFNTNYKVFCFFDNKATYRVGAGKVTIEDINPSLCTHIVYSSITLTSAGKIQLLDSYTDVTNGGFTRFQSVCQRSPSVKCLIGLSSLQSGSKTFSSLMNDSTTRQTAVSSIVSFLIQQYQFDGLDFYWQYPVLKGGNPEDRFNFVTFISELSANLHMYGLLLTLSVAPTNDFFMGSYNVPSLVQYVDYFNVMAFNLHHYWDGKTGHQSPLYASGKETTLYETQLNVDAIVTGWIAEGAPASKLVLGVTSTANIMKLYASTDYGIGARTAGRGDMGQYTTTEGFMSYPELCAERSKSGWETVLDRTQQSFYATNRLQWASFEDIQTVQLKGSYIITRGLAGMAMYDMANDDVKNVCGKGSYPLLNAVNTGLSRKTENQGSTGTTTQKPVTTTKTAPTTTTATTTRAPSTTATTTRAPSTTTTTTRATTTTKPSQTGFPTTCPKNGYVRDPNNCSVYYRCIPNGSFFTSWKYTCLNGLYFNLLSSTCDYPNRVAC</sequence>
<feature type="domain" description="GH18" evidence="11">
    <location>
        <begin position="495"/>
        <end position="862"/>
    </location>
</feature>
<evidence type="ECO:0008006" key="14">
    <source>
        <dbReference type="Google" id="ProtNLM"/>
    </source>
</evidence>
<dbReference type="EnsemblMetazoa" id="AEPI005354-RA">
    <property type="protein sequence ID" value="AEPI005354-PA"/>
    <property type="gene ID" value="AEPI005354"/>
</dbReference>
<dbReference type="PROSITE" id="PS51910">
    <property type="entry name" value="GH18_2"/>
    <property type="match status" value="2"/>
</dbReference>
<dbReference type="GO" id="GO:0006032">
    <property type="term" value="P:chitin catabolic process"/>
    <property type="evidence" value="ECO:0007669"/>
    <property type="project" value="TreeGrafter"/>
</dbReference>
<feature type="compositionally biased region" description="Low complexity" evidence="8">
    <location>
        <begin position="871"/>
        <end position="923"/>
    </location>
</feature>